<name>A0A6H1ZDQ9_9ZZZZ</name>
<gene>
    <name evidence="1" type="ORF">TM448A00237_0001</name>
</gene>
<proteinExistence type="predicted"/>
<dbReference type="AlphaFoldDB" id="A0A6H1ZDQ9"/>
<evidence type="ECO:0000313" key="1">
    <source>
        <dbReference type="EMBL" id="QJA45395.1"/>
    </source>
</evidence>
<accession>A0A6H1ZDQ9</accession>
<protein>
    <submittedName>
        <fullName evidence="1">Uncharacterized protein</fullName>
    </submittedName>
</protein>
<reference evidence="1" key="1">
    <citation type="submission" date="2020-03" db="EMBL/GenBank/DDBJ databases">
        <title>The deep terrestrial virosphere.</title>
        <authorList>
            <person name="Holmfeldt K."/>
            <person name="Nilsson E."/>
            <person name="Simone D."/>
            <person name="Lopez-Fernandez M."/>
            <person name="Wu X."/>
            <person name="de Brujin I."/>
            <person name="Lundin D."/>
            <person name="Andersson A."/>
            <person name="Bertilsson S."/>
            <person name="Dopson M."/>
        </authorList>
    </citation>
    <scope>NUCLEOTIDE SEQUENCE</scope>
    <source>
        <strain evidence="1">TM448A00237</strain>
    </source>
</reference>
<dbReference type="EMBL" id="MT143990">
    <property type="protein sequence ID" value="QJA45395.1"/>
    <property type="molecule type" value="Genomic_DNA"/>
</dbReference>
<sequence length="72" mass="8859">MKSWLQVKLHDEKVRARRALKKKIVRAMFLKPIDKYPELKNKRDAALKKKRWSFIEWIKKLFFKIFRKTKGA</sequence>
<organism evidence="1">
    <name type="scientific">viral metagenome</name>
    <dbReference type="NCBI Taxonomy" id="1070528"/>
    <lineage>
        <taxon>unclassified sequences</taxon>
        <taxon>metagenomes</taxon>
        <taxon>organismal metagenomes</taxon>
    </lineage>
</organism>